<dbReference type="SMART" id="SM00129">
    <property type="entry name" value="KISc"/>
    <property type="match status" value="1"/>
</dbReference>
<dbReference type="PANTHER" id="PTHR24115:SF1008">
    <property type="entry name" value="KINESIN-LIKE PROTEIN SUBITO"/>
    <property type="match status" value="1"/>
</dbReference>
<feature type="compositionally biased region" description="Basic residues" evidence="7">
    <location>
        <begin position="767"/>
        <end position="777"/>
    </location>
</feature>
<dbReference type="GO" id="GO:0007018">
    <property type="term" value="P:microtubule-based movement"/>
    <property type="evidence" value="ECO:0007669"/>
    <property type="project" value="InterPro"/>
</dbReference>
<dbReference type="InterPro" id="IPR019821">
    <property type="entry name" value="Kinesin_motor_CS"/>
</dbReference>
<dbReference type="STRING" id="205917.A0A4Y9ZBG7"/>
<dbReference type="PROSITE" id="PS00411">
    <property type="entry name" value="KINESIN_MOTOR_1"/>
    <property type="match status" value="1"/>
</dbReference>
<evidence type="ECO:0000256" key="1">
    <source>
        <dbReference type="ARBA" id="ARBA00022701"/>
    </source>
</evidence>
<protein>
    <recommendedName>
        <fullName evidence="6">Kinesin-like protein</fullName>
    </recommendedName>
</protein>
<dbReference type="InterPro" id="IPR027640">
    <property type="entry name" value="Kinesin-like_fam"/>
</dbReference>
<keyword evidence="2 5" id="KW-0547">Nucleotide-binding</keyword>
<feature type="region of interest" description="Disordered" evidence="7">
    <location>
        <begin position="591"/>
        <end position="632"/>
    </location>
</feature>
<feature type="compositionally biased region" description="Polar residues" evidence="7">
    <location>
        <begin position="746"/>
        <end position="762"/>
    </location>
</feature>
<dbReference type="AlphaFoldDB" id="A0A4Y9ZBG7"/>
<evidence type="ECO:0000256" key="2">
    <source>
        <dbReference type="ARBA" id="ARBA00022741"/>
    </source>
</evidence>
<comment type="caution">
    <text evidence="9">The sequence shown here is derived from an EMBL/GenBank/DDBJ whole genome shotgun (WGS) entry which is preliminary data.</text>
</comment>
<gene>
    <name evidence="9" type="ORF">EVG20_g1873</name>
</gene>
<accession>A0A4Y9ZBG7</accession>
<feature type="compositionally biased region" description="Low complexity" evidence="7">
    <location>
        <begin position="13"/>
        <end position="45"/>
    </location>
</feature>
<feature type="region of interest" description="Disordered" evidence="7">
    <location>
        <begin position="927"/>
        <end position="990"/>
    </location>
</feature>
<feature type="region of interest" description="Disordered" evidence="7">
    <location>
        <begin position="1"/>
        <end position="91"/>
    </location>
</feature>
<dbReference type="GO" id="GO:0016887">
    <property type="term" value="F:ATP hydrolysis activity"/>
    <property type="evidence" value="ECO:0007669"/>
    <property type="project" value="TreeGrafter"/>
</dbReference>
<dbReference type="InterPro" id="IPR001752">
    <property type="entry name" value="Kinesin_motor_dom"/>
</dbReference>
<dbReference type="GO" id="GO:0003777">
    <property type="term" value="F:microtubule motor activity"/>
    <property type="evidence" value="ECO:0007669"/>
    <property type="project" value="InterPro"/>
</dbReference>
<evidence type="ECO:0000313" key="9">
    <source>
        <dbReference type="EMBL" id="TFY71141.1"/>
    </source>
</evidence>
<organism evidence="9 10">
    <name type="scientific">Dentipellis fragilis</name>
    <dbReference type="NCBI Taxonomy" id="205917"/>
    <lineage>
        <taxon>Eukaryota</taxon>
        <taxon>Fungi</taxon>
        <taxon>Dikarya</taxon>
        <taxon>Basidiomycota</taxon>
        <taxon>Agaricomycotina</taxon>
        <taxon>Agaricomycetes</taxon>
        <taxon>Russulales</taxon>
        <taxon>Hericiaceae</taxon>
        <taxon>Dentipellis</taxon>
    </lineage>
</organism>
<dbReference type="InterPro" id="IPR027417">
    <property type="entry name" value="P-loop_NTPase"/>
</dbReference>
<feature type="compositionally biased region" description="Acidic residues" evidence="7">
    <location>
        <begin position="962"/>
        <end position="971"/>
    </location>
</feature>
<keyword evidence="4 5" id="KW-0505">Motor protein</keyword>
<dbReference type="GO" id="GO:0005634">
    <property type="term" value="C:nucleus"/>
    <property type="evidence" value="ECO:0007669"/>
    <property type="project" value="TreeGrafter"/>
</dbReference>
<evidence type="ECO:0000256" key="7">
    <source>
        <dbReference type="SAM" id="MobiDB-lite"/>
    </source>
</evidence>
<dbReference type="Gene3D" id="3.40.850.10">
    <property type="entry name" value="Kinesin motor domain"/>
    <property type="match status" value="1"/>
</dbReference>
<evidence type="ECO:0000256" key="4">
    <source>
        <dbReference type="ARBA" id="ARBA00023175"/>
    </source>
</evidence>
<dbReference type="Proteomes" id="UP000298327">
    <property type="component" value="Unassembled WGS sequence"/>
</dbReference>
<dbReference type="Pfam" id="PF00225">
    <property type="entry name" value="Kinesin"/>
    <property type="match status" value="1"/>
</dbReference>
<dbReference type="PROSITE" id="PS50067">
    <property type="entry name" value="KINESIN_MOTOR_2"/>
    <property type="match status" value="1"/>
</dbReference>
<feature type="domain" description="Kinesin motor" evidence="8">
    <location>
        <begin position="97"/>
        <end position="549"/>
    </location>
</feature>
<dbReference type="GO" id="GO:0005524">
    <property type="term" value="F:ATP binding"/>
    <property type="evidence" value="ECO:0007669"/>
    <property type="project" value="UniProtKB-UniRule"/>
</dbReference>
<keyword evidence="10" id="KW-1185">Reference proteome</keyword>
<comment type="similarity">
    <text evidence="5 6">Belongs to the TRAFAC class myosin-kinesin ATPase superfamily. Kinesin family.</text>
</comment>
<evidence type="ECO:0000256" key="6">
    <source>
        <dbReference type="RuleBase" id="RU000394"/>
    </source>
</evidence>
<feature type="compositionally biased region" description="Polar residues" evidence="7">
    <location>
        <begin position="981"/>
        <end position="990"/>
    </location>
</feature>
<reference evidence="9 10" key="1">
    <citation type="submission" date="2019-02" db="EMBL/GenBank/DDBJ databases">
        <title>Genome sequencing of the rare red list fungi Dentipellis fragilis.</title>
        <authorList>
            <person name="Buettner E."/>
            <person name="Kellner H."/>
        </authorList>
    </citation>
    <scope>NUCLEOTIDE SEQUENCE [LARGE SCALE GENOMIC DNA]</scope>
    <source>
        <strain evidence="9 10">DSM 105465</strain>
    </source>
</reference>
<feature type="region of interest" description="Disordered" evidence="7">
    <location>
        <begin position="127"/>
        <end position="149"/>
    </location>
</feature>
<dbReference type="SUPFAM" id="SSF52540">
    <property type="entry name" value="P-loop containing nucleoside triphosphate hydrolases"/>
    <property type="match status" value="1"/>
</dbReference>
<keyword evidence="3 5" id="KW-0067">ATP-binding</keyword>
<sequence>MATTRGKAPAPPTRASTRTTRATSQTTAPASTARTTRAATKTAPSGGAAQTTTSRKPLVNRDNTTEAKAPVARKAATKVPTARAKPVSVPVDNDREPIKAFLRLRPHIHVDGPTTAPYLETLTDTSVQMSDPNRDGALTENNRPRFRPSTAAPTSIYTFSHVFAASTLQAEFFTKTTLPLVRGLLDGENGLLFAYGVTNSGKTFTMQGGTTEGSAGILPRTLDVIFNSIDGLQSKSRYRPVRLHGVELGDGPGTYTRGPSLDNLSSEEPVLAQVLAEHLETSDASTTDIDPTVLSVDRNHEYSIWLSYAEVYNEKIYDLLADVSETDKPTAAQGLLLTRKALPIRPSPPSDSPDGLNGKYVSGLKQAKVESAAEAKNLVKLGQLHRRVFGTLANSQSSRSHGMVTIKLLKKHRGERDEPSAYHTARLTLVDLAGSERTKHTQTTGDRLKEAGNINKSLMVLGQCMEVMRSNQRRVAQSLAGPKHERSDTRDIKKFLAVVPFRHSKLTEILMDYFVGDGRVVMIVNVNPYDTGFDENSHVMKFAALAKEVHTLAPVQRAPPSPTKMSQNVPSGIPVPQRARIGSVAPIPHSRKVTISTGGQGGRKFSQTQVEVLEEDEDEDQSEDEDDNDEPLNPLVEALFDELENMRLQLFDAEMRCAIIEADTREEVMQEMEHRIHNMEKMFARRLMNEVEQNEMKMDAKIDMLHRSGLFGKTPGKARRVVEDLEDEEDIKMSIIAEGSEDESLYPQSSTDVQSSRSNTASPLAGKGKRIKNKKQPPRASEIRMRVPSGPEHSFLPSEDDTATETDSRRDSDEDDDGGDEDDEDDDEDEDEETEMEESEDSETSDAEWQPNSGKEASRSAKSAGPSSRSTGSFVAKSEADFFTVPPSPVFAKDAKTQSMRAKQGLTQRASGKMYALAEDLEKMALSEDAEAPASATSKGKRRFTRGTAGSRSSRAKLSLEAPEEWDEAGADDSTIIVPAKQSQASKKKR</sequence>
<feature type="compositionally biased region" description="Acidic residues" evidence="7">
    <location>
        <begin position="612"/>
        <end position="630"/>
    </location>
</feature>
<name>A0A4Y9ZBG7_9AGAM</name>
<dbReference type="GO" id="GO:0008017">
    <property type="term" value="F:microtubule binding"/>
    <property type="evidence" value="ECO:0007669"/>
    <property type="project" value="InterPro"/>
</dbReference>
<dbReference type="InterPro" id="IPR036961">
    <property type="entry name" value="Kinesin_motor_dom_sf"/>
</dbReference>
<dbReference type="OrthoDB" id="123929at2759"/>
<dbReference type="PANTHER" id="PTHR24115">
    <property type="entry name" value="KINESIN-RELATED"/>
    <property type="match status" value="1"/>
</dbReference>
<evidence type="ECO:0000256" key="3">
    <source>
        <dbReference type="ARBA" id="ARBA00022840"/>
    </source>
</evidence>
<evidence type="ECO:0000256" key="5">
    <source>
        <dbReference type="PROSITE-ProRule" id="PRU00283"/>
    </source>
</evidence>
<feature type="compositionally biased region" description="Polar residues" evidence="7">
    <location>
        <begin position="897"/>
        <end position="910"/>
    </location>
</feature>
<evidence type="ECO:0000259" key="8">
    <source>
        <dbReference type="PROSITE" id="PS50067"/>
    </source>
</evidence>
<feature type="compositionally biased region" description="Acidic residues" evidence="7">
    <location>
        <begin position="813"/>
        <end position="846"/>
    </location>
</feature>
<dbReference type="GO" id="GO:0005871">
    <property type="term" value="C:kinesin complex"/>
    <property type="evidence" value="ECO:0007669"/>
    <property type="project" value="TreeGrafter"/>
</dbReference>
<keyword evidence="1 6" id="KW-0493">Microtubule</keyword>
<dbReference type="PRINTS" id="PR00380">
    <property type="entry name" value="KINESINHEAVY"/>
</dbReference>
<feature type="binding site" evidence="5">
    <location>
        <begin position="196"/>
        <end position="203"/>
    </location>
    <ligand>
        <name>ATP</name>
        <dbReference type="ChEBI" id="CHEBI:30616"/>
    </ligand>
</feature>
<proteinExistence type="inferred from homology"/>
<evidence type="ECO:0000313" key="10">
    <source>
        <dbReference type="Proteomes" id="UP000298327"/>
    </source>
</evidence>
<dbReference type="EMBL" id="SEOQ01000065">
    <property type="protein sequence ID" value="TFY71141.1"/>
    <property type="molecule type" value="Genomic_DNA"/>
</dbReference>
<feature type="region of interest" description="Disordered" evidence="7">
    <location>
        <begin position="737"/>
        <end position="911"/>
    </location>
</feature>
<dbReference type="GO" id="GO:0005874">
    <property type="term" value="C:microtubule"/>
    <property type="evidence" value="ECO:0007669"/>
    <property type="project" value="UniProtKB-KW"/>
</dbReference>